<dbReference type="AlphaFoldDB" id="A0AAW3ZMH6"/>
<feature type="region of interest" description="Disordered" evidence="1">
    <location>
        <begin position="187"/>
        <end position="436"/>
    </location>
</feature>
<feature type="compositionally biased region" description="Polar residues" evidence="1">
    <location>
        <begin position="316"/>
        <end position="342"/>
    </location>
</feature>
<reference evidence="2 3" key="1">
    <citation type="submission" date="2020-09" db="EMBL/GenBank/DDBJ databases">
        <title>Pseudoxanthomonas sp. CAU 1598 isolated from sand of Yaerae Beach.</title>
        <authorList>
            <person name="Kim W."/>
        </authorList>
    </citation>
    <scope>NUCLEOTIDE SEQUENCE [LARGE SCALE GENOMIC DNA]</scope>
    <source>
        <strain evidence="2 3">CAU 1598</strain>
    </source>
</reference>
<feature type="compositionally biased region" description="Basic and acidic residues" evidence="1">
    <location>
        <begin position="258"/>
        <end position="267"/>
    </location>
</feature>
<dbReference type="Proteomes" id="UP000613768">
    <property type="component" value="Unassembled WGS sequence"/>
</dbReference>
<protein>
    <recommendedName>
        <fullName evidence="4">Lipoprotein</fullName>
    </recommendedName>
</protein>
<comment type="caution">
    <text evidence="2">The sequence shown here is derived from an EMBL/GenBank/DDBJ whole genome shotgun (WGS) entry which is preliminary data.</text>
</comment>
<dbReference type="RefSeq" id="WP_192029794.1">
    <property type="nucleotide sequence ID" value="NZ_JACYTR010000021.1"/>
</dbReference>
<evidence type="ECO:0000313" key="2">
    <source>
        <dbReference type="EMBL" id="MBD8526374.1"/>
    </source>
</evidence>
<evidence type="ECO:0000256" key="1">
    <source>
        <dbReference type="SAM" id="MobiDB-lite"/>
    </source>
</evidence>
<feature type="compositionally biased region" description="Basic and acidic residues" evidence="1">
    <location>
        <begin position="391"/>
        <end position="436"/>
    </location>
</feature>
<dbReference type="EMBL" id="JACYTR010000021">
    <property type="protein sequence ID" value="MBD8526374.1"/>
    <property type="molecule type" value="Genomic_DNA"/>
</dbReference>
<proteinExistence type="predicted"/>
<name>A0AAW3ZMH6_9GAMM</name>
<feature type="compositionally biased region" description="Polar residues" evidence="1">
    <location>
        <begin position="187"/>
        <end position="202"/>
    </location>
</feature>
<organism evidence="2 3">
    <name type="scientific">Pseudomarimonas arenosa</name>
    <dbReference type="NCBI Taxonomy" id="2774145"/>
    <lineage>
        <taxon>Bacteria</taxon>
        <taxon>Pseudomonadati</taxon>
        <taxon>Pseudomonadota</taxon>
        <taxon>Gammaproteobacteria</taxon>
        <taxon>Lysobacterales</taxon>
        <taxon>Lysobacteraceae</taxon>
        <taxon>Pseudomarimonas</taxon>
    </lineage>
</organism>
<evidence type="ECO:0008006" key="4">
    <source>
        <dbReference type="Google" id="ProtNLM"/>
    </source>
</evidence>
<dbReference type="PROSITE" id="PS51257">
    <property type="entry name" value="PROKAR_LIPOPROTEIN"/>
    <property type="match status" value="1"/>
</dbReference>
<keyword evidence="3" id="KW-1185">Reference proteome</keyword>
<feature type="compositionally biased region" description="Pro residues" evidence="1">
    <location>
        <begin position="372"/>
        <end position="382"/>
    </location>
</feature>
<gene>
    <name evidence="2" type="ORF">IFO71_11560</name>
</gene>
<sequence>MLRAILVLMVTIFLGGCATQQYRYYGADSYRRGDPGWQAVEPLEYSDAGYVDGGYRFGVNYYDYPDWVDYPYYYSLFWSFNRAWVDPFWHPHFYYGVTWYPRNYFSVTYRYFPSYRYHYGRPFYAYLSYSPYRYAWVDYYYDWYPWYAHYPHYSHRYYAPRYGNSRNEAERLARLHGLTRDARYSRNPQRYHSGSWDQTQSRRAVDAQRQSVRGADRYGETSRRRDPAVSGFQRGVSAGESAYGDRNARSASYGEASSSRREAREFSPQRQVDSSRAPMASREAAASGRTSRINEPRVQSPPARDASQRGIPYPDRSSSGTLPQTTPRYSSTPPADSFNRSRQYAPRSTERSREATGYSPPREPIRYNAPAAPAPSYSPPPRVDFGAGRADGGRGAERSAPRIERSEPAPRSEPVERVDRGRGSRAEAGRFGDRED</sequence>
<evidence type="ECO:0000313" key="3">
    <source>
        <dbReference type="Proteomes" id="UP000613768"/>
    </source>
</evidence>
<feature type="compositionally biased region" description="Basic and acidic residues" evidence="1">
    <location>
        <begin position="214"/>
        <end position="227"/>
    </location>
</feature>
<accession>A0AAW3ZMH6</accession>